<reference evidence="3" key="1">
    <citation type="submission" date="2015-04" db="EMBL/GenBank/DDBJ databases">
        <authorList>
            <consortium name="Pathogen Informatics"/>
        </authorList>
    </citation>
    <scope>NUCLEOTIDE SEQUENCE [LARGE SCALE GENOMIC DNA]</scope>
    <source>
        <strain evidence="3">8A</strain>
    </source>
</reference>
<dbReference type="InterPro" id="IPR050180">
    <property type="entry name" value="RNR_Ribonuclease"/>
</dbReference>
<dbReference type="OMA" id="MMILTNF"/>
<keyword evidence="4" id="KW-1185">Reference proteome</keyword>
<dbReference type="GO" id="GO:0003723">
    <property type="term" value="F:RNA binding"/>
    <property type="evidence" value="ECO:0007669"/>
    <property type="project" value="InterPro"/>
</dbReference>
<evidence type="ECO:0000259" key="2">
    <source>
        <dbReference type="SMART" id="SM00955"/>
    </source>
</evidence>
<comment type="caution">
    <text evidence="3">The sequence shown here is derived from an EMBL/GenBank/DDBJ whole genome shotgun (WGS) entry which is preliminary data.</text>
</comment>
<dbReference type="InterPro" id="IPR001900">
    <property type="entry name" value="RNase_II/R"/>
</dbReference>
<dbReference type="InterPro" id="IPR012340">
    <property type="entry name" value="NA-bd_OB-fold"/>
</dbReference>
<evidence type="ECO:0000256" key="1">
    <source>
        <dbReference type="SAM" id="Coils"/>
    </source>
</evidence>
<dbReference type="GeneID" id="39732717"/>
<feature type="coiled-coil region" evidence="1">
    <location>
        <begin position="401"/>
        <end position="432"/>
    </location>
</feature>
<dbReference type="RefSeq" id="XP_028529409.1">
    <property type="nucleotide sequence ID" value="XM_028672903.1"/>
</dbReference>
<keyword evidence="1" id="KW-0175">Coiled coil</keyword>
<dbReference type="Proteomes" id="UP000220797">
    <property type="component" value="Unassembled WGS sequence"/>
</dbReference>
<feature type="domain" description="RNB" evidence="2">
    <location>
        <begin position="695"/>
        <end position="1132"/>
    </location>
</feature>
<dbReference type="GO" id="GO:0000932">
    <property type="term" value="C:P-body"/>
    <property type="evidence" value="ECO:0007669"/>
    <property type="project" value="TreeGrafter"/>
</dbReference>
<dbReference type="Pfam" id="PF00773">
    <property type="entry name" value="RNB"/>
    <property type="match status" value="1"/>
</dbReference>
<dbReference type="EMBL" id="CVMV01000070">
    <property type="protein sequence ID" value="CRG96605.1"/>
    <property type="molecule type" value="Genomic_DNA"/>
</dbReference>
<dbReference type="PANTHER" id="PTHR23355:SF9">
    <property type="entry name" value="DIS3-LIKE EXONUCLEASE 2"/>
    <property type="match status" value="1"/>
</dbReference>
<accession>A0A1J1GWA6</accession>
<dbReference type="EC" id="3.1.13.1" evidence="3"/>
<dbReference type="SUPFAM" id="SSF50249">
    <property type="entry name" value="Nucleic acid-binding proteins"/>
    <property type="match status" value="2"/>
</dbReference>
<dbReference type="SMART" id="SM00955">
    <property type="entry name" value="RNB"/>
    <property type="match status" value="1"/>
</dbReference>
<protein>
    <submittedName>
        <fullName evidence="3">Exoribonuclease II, putative</fullName>
        <ecNumber evidence="3">3.1.13.1</ecNumber>
    </submittedName>
</protein>
<dbReference type="GO" id="GO:0008859">
    <property type="term" value="F:exoribonuclease II activity"/>
    <property type="evidence" value="ECO:0007669"/>
    <property type="project" value="UniProtKB-EC"/>
</dbReference>
<organism evidence="3 4">
    <name type="scientific">Plasmodium gallinaceum</name>
    <dbReference type="NCBI Taxonomy" id="5849"/>
    <lineage>
        <taxon>Eukaryota</taxon>
        <taxon>Sar</taxon>
        <taxon>Alveolata</taxon>
        <taxon>Apicomplexa</taxon>
        <taxon>Aconoidasida</taxon>
        <taxon>Haemosporida</taxon>
        <taxon>Plasmodiidae</taxon>
        <taxon>Plasmodium</taxon>
        <taxon>Plasmodium (Haemamoeba)</taxon>
    </lineage>
</organism>
<dbReference type="PANTHER" id="PTHR23355">
    <property type="entry name" value="RIBONUCLEASE"/>
    <property type="match status" value="1"/>
</dbReference>
<gene>
    <name evidence="3" type="primary">RNaseII</name>
    <name evidence="3" type="ORF">PGAL8A_00418600</name>
</gene>
<dbReference type="OrthoDB" id="372421at2759"/>
<name>A0A1J1GWA6_PLAGA</name>
<evidence type="ECO:0000313" key="3">
    <source>
        <dbReference type="EMBL" id="CRG96605.1"/>
    </source>
</evidence>
<feature type="coiled-coil region" evidence="1">
    <location>
        <begin position="507"/>
        <end position="534"/>
    </location>
</feature>
<evidence type="ECO:0000313" key="4">
    <source>
        <dbReference type="Proteomes" id="UP000220797"/>
    </source>
</evidence>
<dbReference type="GO" id="GO:0006402">
    <property type="term" value="P:mRNA catabolic process"/>
    <property type="evidence" value="ECO:0007669"/>
    <property type="project" value="TreeGrafter"/>
</dbReference>
<dbReference type="VEuPathDB" id="PlasmoDB:PGAL8A_00418600"/>
<keyword evidence="3" id="KW-0378">Hydrolase</keyword>
<proteinExistence type="predicted"/>
<sequence length="1616" mass="194124">MFFFNNIKRYCFYTKTYENIKIIRRLRLEKVNKEKTENNEISLSINISETNKNNNLHYVINNDEKNFYDKIFNKIKQISIKNDTKNAAIVNISSEIKLNKNANNSIVFEKEKKDKIKNNFIIRIDKENKTDYNDDLQKDNRYEKKKTEEEVNEEEKYKYFKKQNDSLKNDKSKNNKNKIVKDEKYLKEKNKYLKRKDMYLKVKDEHIKKNRISKKDEKSNSYVKNEILMNKFIKNKKEKEKKNLADKSKDNFKVTDEDDIYNKDTRKNIHDLNNEKKLNKNIEKDKKYYDDYSCELTNYNIKNNKILHINNEIVDKNYIFVEYEQFWSNEKINDLLKSQKTTKDLKNKLFKGVLYVSPFDTSKCFVVNEESLSSKNNFFFVYGYISRNRALNNDIVYAYTARRKIRQIEEKENENQEENEALYNNINESKDENEKYCRVVNIVERRNLEIVGILNYLNIKENINNNFGMKEKTNNLKNMNCSDIKNYYNEIKNDNNEQISKINENFVKKNNIKIIKKENELNKNENENKNEKEHFFAKIQPSDTRLPCFIYDSSDSIINKILYYIKKKKISLCVLVKFKEWEKNQINPLGNISKILGNEKNFFGMIYLLLHFYKINFHIYNENDMFYLNSRINVNERIINNFINRKKHALMLDDKNKGNVTYFEQYDKKINYLKNLKEKSKNLEKYMIKCFLKNRDIITHLDIFTIDPLNAKDLDDALSIEFVENKNNLTNKFQYKIGIHISDVSFFISPNSYYDNIASKICNTIYMDFLVIHMLPSILSEEICSLNTKSEKLSFSIFFYLNDLSNPYNITKNENLENIEIKKCLIKSQYKLNYDLVEDFLDDIYFNMNERSETIKEQEEKILINGDLNLNHFVNDFQNLCKKYNLSVKIGSDIFRLYLLSKMLKKKTKRKNIYQKYSLLFSFNNTDNNHNEKKIIPVSIEEITKEYLLSLKSTKISLENFLQREKYKNLLNETNIKNVSIETFDYKKKSHMLIEEMMILANFLVAHKISCNNRLGVLRVHQDTTEEIKKNFLKIIDYNTYNKINNIIDIYKNSINDILLVCEKILNKNQLLCLHYNILKYYKEAIYIPSVEGENNSDHFGLLLNKYIHFTSPIRRYIDIIIHRILNNIIENKKICYNYEELKKICDQCNYQKKKTDEAQIHMKNFFLNKYLVYLNDMYKNTKKKKEKNLKKKVLILNEKNQVNDENEKGIFLDEKNETYKDKTEAINKNEKDYMHTNDICEKKEKGIKENYLINNKSTKKEKCKTIKKYFYLNKGIVSFLTEAYIQEIIITKNIKENICLNILKNNYICVNEKEDNHLNKIIYTCFTLDSSKNIYTTDNIVDNKNTNYDNVNLFNNTSKSDYKNMNNNNEENLKLKLKKNSNENGKLKNAIVFYVPLLETEKSISDNLLNLQFNFILLSYNEGTFIYNLSKDILFKINMNCYNIDETFENYSLDEEEKSKDINSENEKKRNEHLYNIFKILSELNLEVKYKMLKLEDRKEFQKIYDDLYIHDVFIKKNEDVHEEDMFKGKINNENINEENINKKDVDEKTLDEKYLNENINDNYIDKNNENYYIEHTYDKNMEFKYCNKYEKVSRFQKIKIFIIPGSQMWTLNLL</sequence>